<organism evidence="1 2">
    <name type="scientific">Cudoniella acicularis</name>
    <dbReference type="NCBI Taxonomy" id="354080"/>
    <lineage>
        <taxon>Eukaryota</taxon>
        <taxon>Fungi</taxon>
        <taxon>Dikarya</taxon>
        <taxon>Ascomycota</taxon>
        <taxon>Pezizomycotina</taxon>
        <taxon>Leotiomycetes</taxon>
        <taxon>Helotiales</taxon>
        <taxon>Tricladiaceae</taxon>
        <taxon>Cudoniella</taxon>
    </lineage>
</organism>
<keyword evidence="2" id="KW-1185">Reference proteome</keyword>
<evidence type="ECO:0000313" key="2">
    <source>
        <dbReference type="Proteomes" id="UP000566819"/>
    </source>
</evidence>
<sequence length="293" mass="33237">MDASNGSLTETSLVDIGDEMVTIGNQESYEAMSSILTEMLTRKKLGLNMEDALDENRYNPGILRAMKLWLRLTEELNEIQIQELDLFYQKEGASLAAQMTMLQLQPATATAQFQAPIATPTSTMANGDIVFYSTHANPPVRNPTTTTPFRVFEAFRPSYFITGGFNINPNYKGDIDSNFEFRCKSCPEDENCAVWITNIPAKTTIKQIFDVINDDRVFAFHKFLHTKIMFDLVDLREWVTYTRQNVVELHFCCIRGQSRAAFKCLATKVEGFGMKDLYEFSYGLDPCVDLVLS</sequence>
<reference evidence="1 2" key="1">
    <citation type="submission" date="2020-03" db="EMBL/GenBank/DDBJ databases">
        <title>Draft Genome Sequence of Cudoniella acicularis.</title>
        <authorList>
            <person name="Buettner E."/>
            <person name="Kellner H."/>
        </authorList>
    </citation>
    <scope>NUCLEOTIDE SEQUENCE [LARGE SCALE GENOMIC DNA]</scope>
    <source>
        <strain evidence="1 2">DSM 108380</strain>
    </source>
</reference>
<dbReference type="Proteomes" id="UP000566819">
    <property type="component" value="Unassembled WGS sequence"/>
</dbReference>
<proteinExistence type="predicted"/>
<dbReference type="OrthoDB" id="3552873at2759"/>
<gene>
    <name evidence="1" type="ORF">G7Y89_g12837</name>
</gene>
<comment type="caution">
    <text evidence="1">The sequence shown here is derived from an EMBL/GenBank/DDBJ whole genome shotgun (WGS) entry which is preliminary data.</text>
</comment>
<dbReference type="EMBL" id="JAAMPI010001410">
    <property type="protein sequence ID" value="KAF4625327.1"/>
    <property type="molecule type" value="Genomic_DNA"/>
</dbReference>
<protein>
    <submittedName>
        <fullName evidence="1">Uncharacterized protein</fullName>
    </submittedName>
</protein>
<accession>A0A8H4RBV3</accession>
<dbReference type="AlphaFoldDB" id="A0A8H4RBV3"/>
<evidence type="ECO:0000313" key="1">
    <source>
        <dbReference type="EMBL" id="KAF4625327.1"/>
    </source>
</evidence>
<name>A0A8H4RBV3_9HELO</name>